<dbReference type="GO" id="GO:0009401">
    <property type="term" value="P:phosphoenolpyruvate-dependent sugar phosphotransferase system"/>
    <property type="evidence" value="ECO:0007669"/>
    <property type="project" value="UniProtKB-KW"/>
</dbReference>
<evidence type="ECO:0000313" key="8">
    <source>
        <dbReference type="EMBL" id="PVY95622.1"/>
    </source>
</evidence>
<organism evidence="8 9">
    <name type="scientific">Ezakiella coagulans</name>
    <dbReference type="NCBI Taxonomy" id="46507"/>
    <lineage>
        <taxon>Bacteria</taxon>
        <taxon>Bacillati</taxon>
        <taxon>Bacillota</taxon>
        <taxon>Tissierellia</taxon>
        <taxon>Ezakiella</taxon>
    </lineage>
</organism>
<keyword evidence="5" id="KW-0598">Phosphotransferase system</keyword>
<comment type="caution">
    <text evidence="8">The sequence shown here is derived from an EMBL/GenBank/DDBJ whole genome shotgun (WGS) entry which is preliminary data.</text>
</comment>
<dbReference type="EMBL" id="QEKV01000001">
    <property type="protein sequence ID" value="PVY95622.1"/>
    <property type="molecule type" value="Genomic_DNA"/>
</dbReference>
<gene>
    <name evidence="8" type="ORF">C7381_101148</name>
</gene>
<comment type="subcellular location">
    <subcellularLocation>
        <location evidence="1">Cytoplasm</location>
    </subcellularLocation>
</comment>
<dbReference type="InterPro" id="IPR011055">
    <property type="entry name" value="Dup_hybrid_motif"/>
</dbReference>
<dbReference type="SUPFAM" id="SSF51261">
    <property type="entry name" value="Duplicated hybrid motif"/>
    <property type="match status" value="1"/>
</dbReference>
<sequence>MLGLFKKAIKIYAPMNGNVVDITEIDDPVFSQKMVGDGVAIIPESMDVLAPMDGEITQFFETGHAFSIKNGDIEILVHVGMDTVELKGEGFTKIKKVGDTVKHGDVILKVDLRKIEELGKKIDTPIVVMDAEDKEIKKITGAATAGETVIMEVK</sequence>
<evidence type="ECO:0000256" key="3">
    <source>
        <dbReference type="ARBA" id="ARBA00022597"/>
    </source>
</evidence>
<evidence type="ECO:0000256" key="6">
    <source>
        <dbReference type="ARBA" id="ARBA00022777"/>
    </source>
</evidence>
<dbReference type="FunFam" id="2.70.70.10:FF:000001">
    <property type="entry name" value="PTS system glucose-specific IIA component"/>
    <property type="match status" value="1"/>
</dbReference>
<keyword evidence="3" id="KW-0762">Sugar transport</keyword>
<dbReference type="AlphaFoldDB" id="A0A2U1E6Y4"/>
<accession>A0A2U1E6Y4</accession>
<keyword evidence="6" id="KW-0418">Kinase</keyword>
<dbReference type="NCBIfam" id="TIGR00830">
    <property type="entry name" value="PTBA"/>
    <property type="match status" value="1"/>
</dbReference>
<dbReference type="PANTHER" id="PTHR45008">
    <property type="entry name" value="PTS SYSTEM GLUCOSE-SPECIFIC EIIA COMPONENT"/>
    <property type="match status" value="1"/>
</dbReference>
<keyword evidence="4" id="KW-0808">Transferase</keyword>
<evidence type="ECO:0000256" key="2">
    <source>
        <dbReference type="ARBA" id="ARBA00022448"/>
    </source>
</evidence>
<dbReference type="Proteomes" id="UP000245793">
    <property type="component" value="Unassembled WGS sequence"/>
</dbReference>
<protein>
    <submittedName>
        <fullName evidence="8">PTS system D-glucose-specific IIA component (Glc family)</fullName>
    </submittedName>
</protein>
<dbReference type="Pfam" id="PF00358">
    <property type="entry name" value="PTS_EIIA_1"/>
    <property type="match status" value="1"/>
</dbReference>
<keyword evidence="9" id="KW-1185">Reference proteome</keyword>
<dbReference type="Gene3D" id="2.70.70.10">
    <property type="entry name" value="Glucose Permease (Domain IIA)"/>
    <property type="match status" value="1"/>
</dbReference>
<evidence type="ECO:0000256" key="4">
    <source>
        <dbReference type="ARBA" id="ARBA00022679"/>
    </source>
</evidence>
<dbReference type="PROSITE" id="PS51093">
    <property type="entry name" value="PTS_EIIA_TYPE_1"/>
    <property type="match status" value="1"/>
</dbReference>
<name>A0A2U1E6Y4_9FIRM</name>
<dbReference type="RefSeq" id="WP_116479546.1">
    <property type="nucleotide sequence ID" value="NZ_CP096650.1"/>
</dbReference>
<evidence type="ECO:0000259" key="7">
    <source>
        <dbReference type="PROSITE" id="PS51093"/>
    </source>
</evidence>
<evidence type="ECO:0000256" key="5">
    <source>
        <dbReference type="ARBA" id="ARBA00022683"/>
    </source>
</evidence>
<evidence type="ECO:0000313" key="9">
    <source>
        <dbReference type="Proteomes" id="UP000245793"/>
    </source>
</evidence>
<dbReference type="InterPro" id="IPR050890">
    <property type="entry name" value="PTS_EIIA_component"/>
</dbReference>
<dbReference type="GO" id="GO:0016301">
    <property type="term" value="F:kinase activity"/>
    <property type="evidence" value="ECO:0007669"/>
    <property type="project" value="UniProtKB-KW"/>
</dbReference>
<dbReference type="PANTHER" id="PTHR45008:SF1">
    <property type="entry name" value="PTS SYSTEM GLUCOSE-SPECIFIC EIIA COMPONENT"/>
    <property type="match status" value="1"/>
</dbReference>
<keyword evidence="2" id="KW-0813">Transport</keyword>
<dbReference type="GO" id="GO:0005737">
    <property type="term" value="C:cytoplasm"/>
    <property type="evidence" value="ECO:0007669"/>
    <property type="project" value="UniProtKB-SubCell"/>
</dbReference>
<dbReference type="InterPro" id="IPR001127">
    <property type="entry name" value="PTS_EIIA_1_perm"/>
</dbReference>
<reference evidence="8 9" key="1">
    <citation type="submission" date="2018-04" db="EMBL/GenBank/DDBJ databases">
        <title>Genomic Encyclopedia of Type Strains, Phase IV (KMG-IV): sequencing the most valuable type-strain genomes for metagenomic binning, comparative biology and taxonomic classification.</title>
        <authorList>
            <person name="Goeker M."/>
        </authorList>
    </citation>
    <scope>NUCLEOTIDE SEQUENCE [LARGE SCALE GENOMIC DNA]</scope>
    <source>
        <strain evidence="8 9">DSM 20705</strain>
    </source>
</reference>
<feature type="domain" description="PTS EIIA type-1" evidence="7">
    <location>
        <begin position="27"/>
        <end position="130"/>
    </location>
</feature>
<proteinExistence type="predicted"/>
<evidence type="ECO:0000256" key="1">
    <source>
        <dbReference type="ARBA" id="ARBA00004496"/>
    </source>
</evidence>